<name>A0A9P0ZDF5_CUSEU</name>
<evidence type="ECO:0000259" key="14">
    <source>
        <dbReference type="SMART" id="SM00235"/>
    </source>
</evidence>
<keyword evidence="8" id="KW-0865">Zymogen</keyword>
<evidence type="ECO:0000256" key="11">
    <source>
        <dbReference type="PIRSR" id="PIRSR621190-2"/>
    </source>
</evidence>
<dbReference type="InterPro" id="IPR033739">
    <property type="entry name" value="M10A_MMP"/>
</dbReference>
<reference evidence="15" key="1">
    <citation type="submission" date="2022-07" db="EMBL/GenBank/DDBJ databases">
        <authorList>
            <person name="Macas J."/>
            <person name="Novak P."/>
            <person name="Neumann P."/>
        </authorList>
    </citation>
    <scope>NUCLEOTIDE SEQUENCE</scope>
</reference>
<evidence type="ECO:0000256" key="2">
    <source>
        <dbReference type="ARBA" id="ARBA00022670"/>
    </source>
</evidence>
<dbReference type="SMART" id="SM00235">
    <property type="entry name" value="ZnMc"/>
    <property type="match status" value="1"/>
</dbReference>
<evidence type="ECO:0000256" key="5">
    <source>
        <dbReference type="ARBA" id="ARBA00022801"/>
    </source>
</evidence>
<dbReference type="SUPFAM" id="SSF47090">
    <property type="entry name" value="PGBD-like"/>
    <property type="match status" value="1"/>
</dbReference>
<dbReference type="PROSITE" id="PS00546">
    <property type="entry name" value="CYSTEINE_SWITCH"/>
    <property type="match status" value="1"/>
</dbReference>
<evidence type="ECO:0000256" key="3">
    <source>
        <dbReference type="ARBA" id="ARBA00022723"/>
    </source>
</evidence>
<protein>
    <recommendedName>
        <fullName evidence="14">Peptidase metallopeptidase domain-containing protein</fullName>
    </recommendedName>
</protein>
<feature type="binding site" description="in inhibited form" evidence="11">
    <location>
        <position position="127"/>
    </location>
    <ligand>
        <name>Zn(2+)</name>
        <dbReference type="ChEBI" id="CHEBI:29105"/>
        <label>2</label>
        <note>catalytic</note>
    </ligand>
</feature>
<dbReference type="GO" id="GO:0006508">
    <property type="term" value="P:proteolysis"/>
    <property type="evidence" value="ECO:0007669"/>
    <property type="project" value="UniProtKB-KW"/>
</dbReference>
<feature type="domain" description="Peptidase metallopeptidase" evidence="14">
    <location>
        <begin position="162"/>
        <end position="324"/>
    </location>
</feature>
<dbReference type="InterPro" id="IPR001818">
    <property type="entry name" value="Pept_M10_metallopeptidase"/>
</dbReference>
<feature type="binding site" evidence="11">
    <location>
        <position position="253"/>
    </location>
    <ligand>
        <name>Ca(2+)</name>
        <dbReference type="ChEBI" id="CHEBI:29108"/>
        <label>3</label>
    </ligand>
</feature>
<comment type="caution">
    <text evidence="15">The sequence shown here is derived from an EMBL/GenBank/DDBJ whole genome shotgun (WGS) entry which is preliminary data.</text>
</comment>
<dbReference type="PANTHER" id="PTHR10201">
    <property type="entry name" value="MATRIX METALLOPROTEINASE"/>
    <property type="match status" value="1"/>
</dbReference>
<feature type="binding site" evidence="11">
    <location>
        <position position="297"/>
    </location>
    <ligand>
        <name>Zn(2+)</name>
        <dbReference type="ChEBI" id="CHEBI:29105"/>
        <label>2</label>
        <note>catalytic</note>
    </ligand>
</feature>
<proteinExistence type="inferred from homology"/>
<keyword evidence="11" id="KW-0106">Calcium</keyword>
<dbReference type="CDD" id="cd04278">
    <property type="entry name" value="ZnMc_MMP"/>
    <property type="match status" value="1"/>
</dbReference>
<keyword evidence="13" id="KW-0812">Transmembrane</keyword>
<keyword evidence="7" id="KW-0482">Metalloprotease</keyword>
<organism evidence="15 16">
    <name type="scientific">Cuscuta europaea</name>
    <name type="common">European dodder</name>
    <dbReference type="NCBI Taxonomy" id="41803"/>
    <lineage>
        <taxon>Eukaryota</taxon>
        <taxon>Viridiplantae</taxon>
        <taxon>Streptophyta</taxon>
        <taxon>Embryophyta</taxon>
        <taxon>Tracheophyta</taxon>
        <taxon>Spermatophyta</taxon>
        <taxon>Magnoliopsida</taxon>
        <taxon>eudicotyledons</taxon>
        <taxon>Gunneridae</taxon>
        <taxon>Pentapetalae</taxon>
        <taxon>asterids</taxon>
        <taxon>lamiids</taxon>
        <taxon>Solanales</taxon>
        <taxon>Convolvulaceae</taxon>
        <taxon>Cuscuteae</taxon>
        <taxon>Cuscuta</taxon>
        <taxon>Cuscuta subgen. Cuscuta</taxon>
    </lineage>
</organism>
<dbReference type="InterPro" id="IPR024079">
    <property type="entry name" value="MetalloPept_cat_dom_sf"/>
</dbReference>
<dbReference type="PRINTS" id="PR00138">
    <property type="entry name" value="MATRIXIN"/>
</dbReference>
<keyword evidence="13" id="KW-1133">Transmembrane helix</keyword>
<dbReference type="AlphaFoldDB" id="A0A9P0ZDF5"/>
<dbReference type="Pfam" id="PF01471">
    <property type="entry name" value="PG_binding_1"/>
    <property type="match status" value="1"/>
</dbReference>
<dbReference type="InterPro" id="IPR021190">
    <property type="entry name" value="Pept_M10A"/>
</dbReference>
<evidence type="ECO:0000256" key="8">
    <source>
        <dbReference type="ARBA" id="ARBA00023145"/>
    </source>
</evidence>
<accession>A0A9P0ZDF5</accession>
<sequence length="368" mass="39886">MKGGAASTIARRIASSFIVFSCSLAAAHFTTLHAHFFPNISTSPPSTAGWDVFNTYLGCHAGEHVPGLASLKKYFHYFGYIPAASNFTDDFDAVLQSAVKTYQLNFNLNATGDLDAPTIQHMMRPRCGNPDIINATSTMASGRKPPPGSAIHVVGHYSFFQGRPRWPQASTQLTYAFFPENQLTDAVKSVFARAFARWSAVIPLNFTHTPTYTSADIRIGFYVGDHGDGEAFDGSMGTLAHAFSPPSGHLHMDGDENWVLDGDSLNVPASVDLESVAVHEIGHMLGLGHSSVEDAIMYPTLATGTRRVELAGDDIQGIQELYGSNPTFQAPANAFRRGDDSSGAHTLYLLSTLWLLVVALVCLFILYY</sequence>
<keyword evidence="16" id="KW-1185">Reference proteome</keyword>
<evidence type="ECO:0000256" key="6">
    <source>
        <dbReference type="ARBA" id="ARBA00022833"/>
    </source>
</evidence>
<dbReference type="SUPFAM" id="SSF55486">
    <property type="entry name" value="Metalloproteases ('zincins'), catalytic domain"/>
    <property type="match status" value="1"/>
</dbReference>
<dbReference type="GO" id="GO:0031012">
    <property type="term" value="C:extracellular matrix"/>
    <property type="evidence" value="ECO:0007669"/>
    <property type="project" value="InterPro"/>
</dbReference>
<comment type="similarity">
    <text evidence="1">Belongs to the peptidase M10A family. Matrix metalloproteinases (MMPs) subfamily.</text>
</comment>
<evidence type="ECO:0000313" key="16">
    <source>
        <dbReference type="Proteomes" id="UP001152484"/>
    </source>
</evidence>
<evidence type="ECO:0000256" key="10">
    <source>
        <dbReference type="PIRSR" id="PIRSR621190-1"/>
    </source>
</evidence>
<keyword evidence="5" id="KW-0378">Hydrolase</keyword>
<feature type="binding site" evidence="11">
    <location>
        <position position="234"/>
    </location>
    <ligand>
        <name>Ca(2+)</name>
        <dbReference type="ChEBI" id="CHEBI:29108"/>
        <label>3</label>
    </ligand>
</feature>
<dbReference type="InterPro" id="IPR006026">
    <property type="entry name" value="Peptidase_Metallo"/>
</dbReference>
<keyword evidence="13" id="KW-0472">Membrane</keyword>
<feature type="binding site" evidence="11">
    <location>
        <position position="233"/>
    </location>
    <ligand>
        <name>Ca(2+)</name>
        <dbReference type="ChEBI" id="CHEBI:29108"/>
        <label>3</label>
    </ligand>
</feature>
<dbReference type="GO" id="GO:0008270">
    <property type="term" value="F:zinc ion binding"/>
    <property type="evidence" value="ECO:0007669"/>
    <property type="project" value="InterPro"/>
</dbReference>
<feature type="binding site" evidence="11">
    <location>
        <position position="256"/>
    </location>
    <ligand>
        <name>Ca(2+)</name>
        <dbReference type="ChEBI" id="CHEBI:29108"/>
        <label>3</label>
    </ligand>
</feature>
<dbReference type="Pfam" id="PF00413">
    <property type="entry name" value="Peptidase_M10"/>
    <property type="match status" value="1"/>
</dbReference>
<feature type="short sequence motif" description="Cysteine switch" evidence="12">
    <location>
        <begin position="125"/>
        <end position="154"/>
    </location>
</feature>
<feature type="binding site" evidence="11">
    <location>
        <position position="226"/>
    </location>
    <ligand>
        <name>Zn(2+)</name>
        <dbReference type="ChEBI" id="CHEBI:29105"/>
        <label>1</label>
    </ligand>
</feature>
<feature type="binding site" evidence="11">
    <location>
        <position position="289"/>
    </location>
    <ligand>
        <name>Zn(2+)</name>
        <dbReference type="ChEBI" id="CHEBI:29105"/>
        <label>2</label>
        <note>catalytic</note>
    </ligand>
</feature>
<keyword evidence="4" id="KW-0732">Signal</keyword>
<evidence type="ECO:0000256" key="13">
    <source>
        <dbReference type="SAM" id="Phobius"/>
    </source>
</evidence>
<keyword evidence="2" id="KW-0645">Protease</keyword>
<comment type="cofactor">
    <cofactor evidence="11">
        <name>Ca(2+)</name>
        <dbReference type="ChEBI" id="CHEBI:29108"/>
    </cofactor>
    <text evidence="11">Can bind about 5 Ca(2+) ions per subunit.</text>
</comment>
<dbReference type="InterPro" id="IPR036365">
    <property type="entry name" value="PGBD-like_sf"/>
</dbReference>
<feature type="binding site" evidence="11">
    <location>
        <position position="228"/>
    </location>
    <ligand>
        <name>Zn(2+)</name>
        <dbReference type="ChEBI" id="CHEBI:29105"/>
        <label>1</label>
    </ligand>
</feature>
<dbReference type="GO" id="GO:0030574">
    <property type="term" value="P:collagen catabolic process"/>
    <property type="evidence" value="ECO:0007669"/>
    <property type="project" value="TreeGrafter"/>
</dbReference>
<dbReference type="GO" id="GO:0030198">
    <property type="term" value="P:extracellular matrix organization"/>
    <property type="evidence" value="ECO:0007669"/>
    <property type="project" value="TreeGrafter"/>
</dbReference>
<evidence type="ECO:0000256" key="9">
    <source>
        <dbReference type="ARBA" id="ARBA00023180"/>
    </source>
</evidence>
<dbReference type="EMBL" id="CAMAPE010000033">
    <property type="protein sequence ID" value="CAH9095352.1"/>
    <property type="molecule type" value="Genomic_DNA"/>
</dbReference>
<dbReference type="Gene3D" id="3.40.390.10">
    <property type="entry name" value="Collagenase (Catalytic Domain)"/>
    <property type="match status" value="1"/>
</dbReference>
<feature type="binding site" evidence="11">
    <location>
        <position position="279"/>
    </location>
    <ligand>
        <name>Zn(2+)</name>
        <dbReference type="ChEBI" id="CHEBI:29105"/>
        <label>2</label>
        <note>catalytic</note>
    </ligand>
</feature>
<dbReference type="PANTHER" id="PTHR10201:SF272">
    <property type="entry name" value="METALLOENDOPROTEINASE 5-MMP"/>
    <property type="match status" value="1"/>
</dbReference>
<feature type="active site" evidence="10">
    <location>
        <position position="280"/>
    </location>
</feature>
<feature type="binding site" evidence="11">
    <location>
        <position position="251"/>
    </location>
    <ligand>
        <name>Zn(2+)</name>
        <dbReference type="ChEBI" id="CHEBI:29105"/>
        <label>1</label>
    </ligand>
</feature>
<comment type="cofactor">
    <cofactor evidence="11">
        <name>Zn(2+)</name>
        <dbReference type="ChEBI" id="CHEBI:29105"/>
    </cofactor>
    <text evidence="11">Binds 2 Zn(2+) ions per subunit.</text>
</comment>
<keyword evidence="6 11" id="KW-0862">Zinc</keyword>
<gene>
    <name evidence="15" type="ORF">CEURO_LOCUS13084</name>
</gene>
<evidence type="ECO:0000256" key="1">
    <source>
        <dbReference type="ARBA" id="ARBA00009614"/>
    </source>
</evidence>
<evidence type="ECO:0000256" key="12">
    <source>
        <dbReference type="PIRSR" id="PIRSR621190-5"/>
    </source>
</evidence>
<evidence type="ECO:0000256" key="7">
    <source>
        <dbReference type="ARBA" id="ARBA00023049"/>
    </source>
</evidence>
<feature type="transmembrane region" description="Helical" evidence="13">
    <location>
        <begin position="347"/>
        <end position="367"/>
    </location>
</feature>
<feature type="binding site" evidence="11">
    <location>
        <position position="256"/>
    </location>
    <ligand>
        <name>Ca(2+)</name>
        <dbReference type="ChEBI" id="CHEBI:29108"/>
        <label>1</label>
    </ligand>
</feature>
<feature type="binding site" evidence="11">
    <location>
        <position position="216"/>
    </location>
    <ligand>
        <name>Ca(2+)</name>
        <dbReference type="ChEBI" id="CHEBI:29108"/>
        <label>2</label>
    </ligand>
</feature>
<evidence type="ECO:0000313" key="15">
    <source>
        <dbReference type="EMBL" id="CAH9095352.1"/>
    </source>
</evidence>
<dbReference type="InterPro" id="IPR002477">
    <property type="entry name" value="Peptidoglycan-bd-like"/>
</dbReference>
<dbReference type="FunFam" id="3.40.390.10:FF:000018">
    <property type="entry name" value="Metalloendoproteinase 1"/>
    <property type="match status" value="1"/>
</dbReference>
<dbReference type="OrthoDB" id="406838at2759"/>
<evidence type="ECO:0000256" key="4">
    <source>
        <dbReference type="ARBA" id="ARBA00022729"/>
    </source>
</evidence>
<feature type="binding site" evidence="11">
    <location>
        <position position="283"/>
    </location>
    <ligand>
        <name>Zn(2+)</name>
        <dbReference type="ChEBI" id="CHEBI:29105"/>
        <label>2</label>
        <note>catalytic</note>
    </ligand>
</feature>
<dbReference type="InterPro" id="IPR021158">
    <property type="entry name" value="Pept_M10A_Zn_BS"/>
</dbReference>
<keyword evidence="3 11" id="KW-0479">Metal-binding</keyword>
<keyword evidence="9" id="KW-0325">Glycoprotein</keyword>
<dbReference type="Proteomes" id="UP001152484">
    <property type="component" value="Unassembled WGS sequence"/>
</dbReference>
<dbReference type="GO" id="GO:0004222">
    <property type="term" value="F:metalloendopeptidase activity"/>
    <property type="evidence" value="ECO:0007669"/>
    <property type="project" value="InterPro"/>
</dbReference>
<feature type="binding site" evidence="11">
    <location>
        <position position="241"/>
    </location>
    <ligand>
        <name>Zn(2+)</name>
        <dbReference type="ChEBI" id="CHEBI:29105"/>
        <label>1</label>
    </ligand>
</feature>